<dbReference type="PROSITE" id="PS50850">
    <property type="entry name" value="MFS"/>
    <property type="match status" value="1"/>
</dbReference>
<name>A0ABT0LCN7_9GAMM</name>
<dbReference type="Pfam" id="PF07690">
    <property type="entry name" value="MFS_1"/>
    <property type="match status" value="1"/>
</dbReference>
<evidence type="ECO:0000313" key="6">
    <source>
        <dbReference type="EMBL" id="MCL1125420.1"/>
    </source>
</evidence>
<evidence type="ECO:0000256" key="1">
    <source>
        <dbReference type="ARBA" id="ARBA00022692"/>
    </source>
</evidence>
<feature type="transmembrane region" description="Helical" evidence="4">
    <location>
        <begin position="227"/>
        <end position="249"/>
    </location>
</feature>
<accession>A0ABT0LCN7</accession>
<feature type="transmembrane region" description="Helical" evidence="4">
    <location>
        <begin position="36"/>
        <end position="59"/>
    </location>
</feature>
<feature type="transmembrane region" description="Helical" evidence="4">
    <location>
        <begin position="159"/>
        <end position="177"/>
    </location>
</feature>
<dbReference type="Proteomes" id="UP001203423">
    <property type="component" value="Unassembled WGS sequence"/>
</dbReference>
<dbReference type="SUPFAM" id="SSF103473">
    <property type="entry name" value="MFS general substrate transporter"/>
    <property type="match status" value="1"/>
</dbReference>
<sequence>MPIIVVVLFCHFLTAFTALGMPLFLPRMLTSLGVDASGSLVGVLFILPTICTALTAPFWGRFADRFGKKKSLLRAQLGLICGFLLSGFADSLWLFALGLIVQGVSGGTLAASNAYLSRLYQGKALANSLNLTQSSARLALVSAPIILGIFTHVSQPLMIYRTLALLPLAAFIICCFLPSDRAEKMLENQASPQVANANNRIGNSTNNRSKSSLKSVTQLNSSPVLSLYPVFGLQFLFNFSMVVTFPYFLPYSESLGVASDPLTGFYYSLPHLVYLLFAFQCKKLTITAKQQALLGLTLLGVASLGQFLITSSSALILLRVIFGFGIVLGYSGLHLLMSQNLNQAQAGLSFGRFDAWGKWAGVLAGLSASLISQALSLAWPFLLAAISCGLGLMLLAVFFKKNNQRLNDDVCEVRN</sequence>
<dbReference type="RefSeq" id="WP_248940735.1">
    <property type="nucleotide sequence ID" value="NZ_JAKIKS010000048.1"/>
</dbReference>
<feature type="transmembrane region" description="Helical" evidence="4">
    <location>
        <begin position="261"/>
        <end position="279"/>
    </location>
</feature>
<dbReference type="PANTHER" id="PTHR23546:SF1">
    <property type="entry name" value="MEMBRANE PROTEIN"/>
    <property type="match status" value="1"/>
</dbReference>
<evidence type="ECO:0000259" key="5">
    <source>
        <dbReference type="PROSITE" id="PS50850"/>
    </source>
</evidence>
<keyword evidence="1 4" id="KW-0812">Transmembrane</keyword>
<feature type="transmembrane region" description="Helical" evidence="4">
    <location>
        <begin position="291"/>
        <end position="309"/>
    </location>
</feature>
<keyword evidence="3 4" id="KW-0472">Membrane</keyword>
<comment type="caution">
    <text evidence="6">The sequence shown here is derived from an EMBL/GenBank/DDBJ whole genome shotgun (WGS) entry which is preliminary data.</text>
</comment>
<evidence type="ECO:0000313" key="7">
    <source>
        <dbReference type="Proteomes" id="UP001203423"/>
    </source>
</evidence>
<dbReference type="Gene3D" id="1.20.1250.20">
    <property type="entry name" value="MFS general substrate transporter like domains"/>
    <property type="match status" value="2"/>
</dbReference>
<feature type="transmembrane region" description="Helical" evidence="4">
    <location>
        <begin position="71"/>
        <end position="89"/>
    </location>
</feature>
<dbReference type="PANTHER" id="PTHR23546">
    <property type="entry name" value="TRANSPORT PROTEIN"/>
    <property type="match status" value="1"/>
</dbReference>
<proteinExistence type="predicted"/>
<feature type="domain" description="Major facilitator superfamily (MFS) profile" evidence="5">
    <location>
        <begin position="3"/>
        <end position="403"/>
    </location>
</feature>
<dbReference type="InterPro" id="IPR036259">
    <property type="entry name" value="MFS_trans_sf"/>
</dbReference>
<reference evidence="6 7" key="1">
    <citation type="submission" date="2022-01" db="EMBL/GenBank/DDBJ databases">
        <title>Whole genome-based taxonomy of the Shewanellaceae.</title>
        <authorList>
            <person name="Martin-Rodriguez A.J."/>
        </authorList>
    </citation>
    <scope>NUCLEOTIDE SEQUENCE [LARGE SCALE GENOMIC DNA]</scope>
    <source>
        <strain evidence="6 7">DSM 17177</strain>
    </source>
</reference>
<evidence type="ECO:0000256" key="4">
    <source>
        <dbReference type="SAM" id="Phobius"/>
    </source>
</evidence>
<dbReference type="EMBL" id="JAKIKS010000048">
    <property type="protein sequence ID" value="MCL1125420.1"/>
    <property type="molecule type" value="Genomic_DNA"/>
</dbReference>
<evidence type="ECO:0000256" key="2">
    <source>
        <dbReference type="ARBA" id="ARBA00022989"/>
    </source>
</evidence>
<gene>
    <name evidence="6" type="ORF">L2764_13260</name>
</gene>
<organism evidence="6 7">
    <name type="scientific">Shewanella surugensis</name>
    <dbReference type="NCBI Taxonomy" id="212020"/>
    <lineage>
        <taxon>Bacteria</taxon>
        <taxon>Pseudomonadati</taxon>
        <taxon>Pseudomonadota</taxon>
        <taxon>Gammaproteobacteria</taxon>
        <taxon>Alteromonadales</taxon>
        <taxon>Shewanellaceae</taxon>
        <taxon>Shewanella</taxon>
    </lineage>
</organism>
<dbReference type="InterPro" id="IPR011701">
    <property type="entry name" value="MFS"/>
</dbReference>
<keyword evidence="7" id="KW-1185">Reference proteome</keyword>
<evidence type="ECO:0000256" key="3">
    <source>
        <dbReference type="ARBA" id="ARBA00023136"/>
    </source>
</evidence>
<feature type="transmembrane region" description="Helical" evidence="4">
    <location>
        <begin position="381"/>
        <end position="399"/>
    </location>
</feature>
<dbReference type="InterPro" id="IPR020846">
    <property type="entry name" value="MFS_dom"/>
</dbReference>
<feature type="transmembrane region" description="Helical" evidence="4">
    <location>
        <begin position="315"/>
        <end position="336"/>
    </location>
</feature>
<keyword evidence="2 4" id="KW-1133">Transmembrane helix</keyword>
<feature type="transmembrane region" description="Helical" evidence="4">
    <location>
        <begin position="356"/>
        <end position="375"/>
    </location>
</feature>
<protein>
    <submittedName>
        <fullName evidence="6">MFS transporter</fullName>
    </submittedName>
</protein>